<organism evidence="1 2">
    <name type="scientific">Aeromonas veronii</name>
    <dbReference type="NCBI Taxonomy" id="654"/>
    <lineage>
        <taxon>Bacteria</taxon>
        <taxon>Pseudomonadati</taxon>
        <taxon>Pseudomonadota</taxon>
        <taxon>Gammaproteobacteria</taxon>
        <taxon>Aeromonadales</taxon>
        <taxon>Aeromonadaceae</taxon>
        <taxon>Aeromonas</taxon>
    </lineage>
</organism>
<evidence type="ECO:0000313" key="2">
    <source>
        <dbReference type="Proteomes" id="UP000439123"/>
    </source>
</evidence>
<evidence type="ECO:0000313" key="1">
    <source>
        <dbReference type="EMBL" id="VXA88941.1"/>
    </source>
</evidence>
<name>A0A653LC59_AERVE</name>
<gene>
    <name evidence="1" type="ORF">AERO8C_70570</name>
</gene>
<proteinExistence type="predicted"/>
<reference evidence="1 2" key="1">
    <citation type="submission" date="2019-10" db="EMBL/GenBank/DDBJ databases">
        <authorList>
            <person name="Karimi E."/>
        </authorList>
    </citation>
    <scope>NUCLEOTIDE SEQUENCE [LARGE SCALE GENOMIC DNA]</scope>
    <source>
        <strain evidence="1">Aeromonas sp. 8C</strain>
    </source>
</reference>
<dbReference type="Proteomes" id="UP000439123">
    <property type="component" value="Unassembled WGS sequence"/>
</dbReference>
<accession>A0A653LC59</accession>
<sequence length="350" mass="37914">MNETGLRRAPFFFPTGEDVQSLVSGRSGFQFAHDKGQQQLPQPAVARILAVTLMPDEQMGDAVQPDGQRQLQQRIDLGSVAGVEPGERHYHVGVHPHPQRRLEGGHGCFDTPVEILLCQLVIQHPAVPPLAVSLHMGITEVVLQIPVGLPQRGVVLLHQTGEIIDRQHSLTDAVGQGIEPIIGADAVLPHREGDVHLSLTHLGQTVLGPLLVTQADPWCLPLQLAQVERGKQGKGAVHASDDELSLRAGGVELGRLDQVVQRQQDGLQLLLQCKGTAGGFQPVGRADEEGIIEGIAQTAEGFTDRGLAQMKAACRLAAVALFQQYLQDNQQIEVDATQLFQQHDMNPLQF</sequence>
<dbReference type="AlphaFoldDB" id="A0A653LC59"/>
<dbReference type="EMBL" id="CABWLC010000020">
    <property type="protein sequence ID" value="VXA88941.1"/>
    <property type="molecule type" value="Genomic_DNA"/>
</dbReference>
<protein>
    <submittedName>
        <fullName evidence="1">Uncharacterized protein</fullName>
    </submittedName>
</protein>